<proteinExistence type="inferred from homology"/>
<evidence type="ECO:0000256" key="7">
    <source>
        <dbReference type="SAM" id="Phobius"/>
    </source>
</evidence>
<dbReference type="InterPro" id="IPR025988">
    <property type="entry name" value="YWFCY_dom"/>
</dbReference>
<sequence>MEETKELQTMYKIFRCLIYLSLIVEFFEYAIDPALLDYWGGIVCDIHSRVKRWFIYMDGNLVWSKLATIVLICITCIGTRNKKHLEFDARRQVFYPLVGGLFVTILSIWLFGHRMDMRFYTISLNIWLYMAASILGTICIHVALDNISKFLKEGLLKDRFNFENESFEQCQELQENKYSVNIPMRYYYKGKFRKGWVNIVNPFRGTWVVGTPGSGKTFSIIEPFIRQHSAKGFAMVVYDYKFPTLAQKLYYHYKINQKAGKVPQGCKFNIINFVDVEYSRRVNPIQQKYIGNLAAASETAETLLESLQKGKKEGGGGSDQFFQTSAVNFLAACIYFFVNYKKVPYDKNGNPLIAEMTTEPKTHRPKPTGRVFDHTGREVEPEYWLGKYSDMPHILSFLNLDYQTIFEVLETDPEVAPLLGPFQTAMKNKAMEQLEGMIGTLRVYTSRLATKESYWIFHKDGDDFDLKVSDPKNPSYLLIANDPEMESIIGALNALILNRLVTRVNTGQGKNIPVSIIVDELPTLYFHKIDRLIGTARSNKVSVALGFQELPQLESDYGKVGMQKVITTVGNVVSGSARAKETLEWLSNDIFGKVVQLKKGVTIDRDRTSINLNENMDSLVPASKISDMPTGWICGQSARDFIKTKTGRGDSMNIQESAEFQTSKFYCKTDFDMKKIAEEEADYANYKIPKFYTFPSKDAKERILYQNFVSVNLDVKNMIDEINKFKIK</sequence>
<feature type="transmembrane region" description="Helical" evidence="7">
    <location>
        <begin position="62"/>
        <end position="81"/>
    </location>
</feature>
<dbReference type="RefSeq" id="WP_118255341.1">
    <property type="nucleotide sequence ID" value="NZ_QRKB01000033.1"/>
</dbReference>
<feature type="transmembrane region" description="Helical" evidence="7">
    <location>
        <begin position="93"/>
        <end position="112"/>
    </location>
</feature>
<feature type="domain" description="YWFCY" evidence="8">
    <location>
        <begin position="41"/>
        <end position="152"/>
    </location>
</feature>
<gene>
    <name evidence="9" type="ORF">DW192_11820</name>
</gene>
<reference evidence="9 10" key="1">
    <citation type="submission" date="2018-08" db="EMBL/GenBank/DDBJ databases">
        <title>A genome reference for cultivated species of the human gut microbiota.</title>
        <authorList>
            <person name="Zou Y."/>
            <person name="Xue W."/>
            <person name="Luo G."/>
        </authorList>
    </citation>
    <scope>NUCLEOTIDE SEQUENCE [LARGE SCALE GENOMIC DNA]</scope>
    <source>
        <strain evidence="9 10">AM16-54</strain>
    </source>
</reference>
<dbReference type="InterPro" id="IPR003688">
    <property type="entry name" value="TraG/VirD4"/>
</dbReference>
<keyword evidence="3" id="KW-1003">Cell membrane</keyword>
<evidence type="ECO:0000256" key="1">
    <source>
        <dbReference type="ARBA" id="ARBA00004651"/>
    </source>
</evidence>
<keyword evidence="5 7" id="KW-1133">Transmembrane helix</keyword>
<organism evidence="9 10">
    <name type="scientific">Segatella copri</name>
    <dbReference type="NCBI Taxonomy" id="165179"/>
    <lineage>
        <taxon>Bacteria</taxon>
        <taxon>Pseudomonadati</taxon>
        <taxon>Bacteroidota</taxon>
        <taxon>Bacteroidia</taxon>
        <taxon>Bacteroidales</taxon>
        <taxon>Prevotellaceae</taxon>
        <taxon>Segatella</taxon>
    </lineage>
</organism>
<evidence type="ECO:0000256" key="3">
    <source>
        <dbReference type="ARBA" id="ARBA00022475"/>
    </source>
</evidence>
<dbReference type="PANTHER" id="PTHR37937">
    <property type="entry name" value="CONJUGATIVE TRANSFER: DNA TRANSPORT"/>
    <property type="match status" value="1"/>
</dbReference>
<dbReference type="Gene3D" id="3.40.50.300">
    <property type="entry name" value="P-loop containing nucleotide triphosphate hydrolases"/>
    <property type="match status" value="1"/>
</dbReference>
<evidence type="ECO:0000259" key="8">
    <source>
        <dbReference type="Pfam" id="PF14293"/>
    </source>
</evidence>
<protein>
    <submittedName>
        <fullName evidence="9">Type IV secretory system conjugative DNA transfer family protein</fullName>
    </submittedName>
</protein>
<dbReference type="PANTHER" id="PTHR37937:SF1">
    <property type="entry name" value="CONJUGATIVE TRANSFER: DNA TRANSPORT"/>
    <property type="match status" value="1"/>
</dbReference>
<dbReference type="AlphaFoldDB" id="A0A3R6HNI0"/>
<comment type="subcellular location">
    <subcellularLocation>
        <location evidence="1">Cell membrane</location>
        <topology evidence="1">Multi-pass membrane protein</topology>
    </subcellularLocation>
</comment>
<comment type="similarity">
    <text evidence="2">Belongs to the VirD4/TraG family.</text>
</comment>
<dbReference type="GO" id="GO:0005886">
    <property type="term" value="C:plasma membrane"/>
    <property type="evidence" value="ECO:0007669"/>
    <property type="project" value="UniProtKB-SubCell"/>
</dbReference>
<dbReference type="Proteomes" id="UP000284548">
    <property type="component" value="Unassembled WGS sequence"/>
</dbReference>
<comment type="caution">
    <text evidence="9">The sequence shown here is derived from an EMBL/GenBank/DDBJ whole genome shotgun (WGS) entry which is preliminary data.</text>
</comment>
<name>A0A3R6HNI0_9BACT</name>
<keyword evidence="4 7" id="KW-0812">Transmembrane</keyword>
<evidence type="ECO:0000313" key="10">
    <source>
        <dbReference type="Proteomes" id="UP000284548"/>
    </source>
</evidence>
<evidence type="ECO:0000256" key="4">
    <source>
        <dbReference type="ARBA" id="ARBA00022692"/>
    </source>
</evidence>
<evidence type="ECO:0000256" key="2">
    <source>
        <dbReference type="ARBA" id="ARBA00008806"/>
    </source>
</evidence>
<keyword evidence="6 7" id="KW-0472">Membrane</keyword>
<dbReference type="InterPro" id="IPR051539">
    <property type="entry name" value="T4SS-coupling_protein"/>
</dbReference>
<dbReference type="SUPFAM" id="SSF52540">
    <property type="entry name" value="P-loop containing nucleoside triphosphate hydrolases"/>
    <property type="match status" value="1"/>
</dbReference>
<dbReference type="EMBL" id="QRKB01000033">
    <property type="protein sequence ID" value="RHH79331.1"/>
    <property type="molecule type" value="Genomic_DNA"/>
</dbReference>
<dbReference type="CDD" id="cd01127">
    <property type="entry name" value="TrwB_TraG_TraD_VirD4"/>
    <property type="match status" value="2"/>
</dbReference>
<feature type="transmembrane region" description="Helical" evidence="7">
    <location>
        <begin position="124"/>
        <end position="144"/>
    </location>
</feature>
<accession>A0A3R6HNI0</accession>
<dbReference type="Pfam" id="PF14293">
    <property type="entry name" value="YWFCY"/>
    <property type="match status" value="1"/>
</dbReference>
<dbReference type="InterPro" id="IPR027417">
    <property type="entry name" value="P-loop_NTPase"/>
</dbReference>
<evidence type="ECO:0000256" key="5">
    <source>
        <dbReference type="ARBA" id="ARBA00022989"/>
    </source>
</evidence>
<dbReference type="Pfam" id="PF02534">
    <property type="entry name" value="T4SS-DNA_transf"/>
    <property type="match status" value="1"/>
</dbReference>
<evidence type="ECO:0000313" key="9">
    <source>
        <dbReference type="EMBL" id="RHH79331.1"/>
    </source>
</evidence>
<evidence type="ECO:0000256" key="6">
    <source>
        <dbReference type="ARBA" id="ARBA00023136"/>
    </source>
</evidence>